<dbReference type="VEuPathDB" id="MicrosporidiaDB:VICG_01676"/>
<dbReference type="Proteomes" id="UP000011082">
    <property type="component" value="Unassembled WGS sequence"/>
</dbReference>
<proteinExistence type="predicted"/>
<organism evidence="2 3">
    <name type="scientific">Vittaforma corneae (strain ATCC 50505)</name>
    <name type="common">Microsporidian parasite</name>
    <name type="synonym">Nosema corneum</name>
    <dbReference type="NCBI Taxonomy" id="993615"/>
    <lineage>
        <taxon>Eukaryota</taxon>
        <taxon>Fungi</taxon>
        <taxon>Fungi incertae sedis</taxon>
        <taxon>Microsporidia</taxon>
        <taxon>Nosematidae</taxon>
        <taxon>Vittaforma</taxon>
    </lineage>
</organism>
<feature type="compositionally biased region" description="Basic and acidic residues" evidence="1">
    <location>
        <begin position="70"/>
        <end position="85"/>
    </location>
</feature>
<dbReference type="InParanoid" id="L2GK95"/>
<dbReference type="AlphaFoldDB" id="L2GK95"/>
<evidence type="ECO:0000313" key="2">
    <source>
        <dbReference type="EMBL" id="ELA41303.1"/>
    </source>
</evidence>
<dbReference type="RefSeq" id="XP_007605121.1">
    <property type="nucleotide sequence ID" value="XM_007605059.1"/>
</dbReference>
<name>L2GK95_VITCO</name>
<keyword evidence="3" id="KW-1185">Reference proteome</keyword>
<accession>L2GK95</accession>
<dbReference type="GeneID" id="19882386"/>
<feature type="compositionally biased region" description="Polar residues" evidence="1">
    <location>
        <begin position="39"/>
        <end position="48"/>
    </location>
</feature>
<protein>
    <submittedName>
        <fullName evidence="2">Uncharacterized protein</fullName>
    </submittedName>
</protein>
<evidence type="ECO:0000313" key="3">
    <source>
        <dbReference type="Proteomes" id="UP000011082"/>
    </source>
</evidence>
<dbReference type="HOGENOM" id="CLU_1760232_0_0_1"/>
<gene>
    <name evidence="2" type="ORF">VICG_01676</name>
</gene>
<feature type="region of interest" description="Disordered" evidence="1">
    <location>
        <begin position="39"/>
        <end position="101"/>
    </location>
</feature>
<dbReference type="EMBL" id="JH370146">
    <property type="protein sequence ID" value="ELA41303.1"/>
    <property type="molecule type" value="Genomic_DNA"/>
</dbReference>
<sequence length="148" mass="16541">MKTTQKYGIIRSLQAIHRAQVLMYGIWSSAVSSSAYPTLEHSTSQPLTDQYGENKREESDPLEYCTLEQKQPKHKDENGDPKEDESFLDGDGPVYCQGNGTNKQELNAEADTNVSDRKCYASILGTVQLLCSIFSMDFMANSLIYATI</sequence>
<evidence type="ECO:0000256" key="1">
    <source>
        <dbReference type="SAM" id="MobiDB-lite"/>
    </source>
</evidence>
<reference evidence="3" key="1">
    <citation type="submission" date="2011-05" db="EMBL/GenBank/DDBJ databases">
        <title>The genome sequence of Vittaforma corneae strain ATCC 50505.</title>
        <authorList>
            <consortium name="The Broad Institute Genome Sequencing Platform"/>
            <person name="Cuomo C."/>
            <person name="Didier E."/>
            <person name="Bowers L."/>
            <person name="Young S.K."/>
            <person name="Zeng Q."/>
            <person name="Gargeya S."/>
            <person name="Fitzgerald M."/>
            <person name="Haas B."/>
            <person name="Abouelleil A."/>
            <person name="Alvarado L."/>
            <person name="Arachchi H.M."/>
            <person name="Berlin A."/>
            <person name="Chapman S.B."/>
            <person name="Gearin G."/>
            <person name="Goldberg J."/>
            <person name="Griggs A."/>
            <person name="Gujja S."/>
            <person name="Hansen M."/>
            <person name="Heiman D."/>
            <person name="Howarth C."/>
            <person name="Larimer J."/>
            <person name="Lui A."/>
            <person name="MacDonald P.J.P."/>
            <person name="McCowen C."/>
            <person name="Montmayeur A."/>
            <person name="Murphy C."/>
            <person name="Neiman D."/>
            <person name="Pearson M."/>
            <person name="Priest M."/>
            <person name="Roberts A."/>
            <person name="Saif S."/>
            <person name="Shea T."/>
            <person name="Sisk P."/>
            <person name="Stolte C."/>
            <person name="Sykes S."/>
            <person name="Wortman J."/>
            <person name="Nusbaum C."/>
            <person name="Birren B."/>
        </authorList>
    </citation>
    <scope>NUCLEOTIDE SEQUENCE [LARGE SCALE GENOMIC DNA]</scope>
    <source>
        <strain evidence="3">ATCC 50505</strain>
    </source>
</reference>